<dbReference type="RefSeq" id="WP_184814601.1">
    <property type="nucleotide sequence ID" value="NZ_JACHJQ010000007.1"/>
</dbReference>
<organism evidence="1 2">
    <name type="scientific">Actinophytocola algeriensis</name>
    <dbReference type="NCBI Taxonomy" id="1768010"/>
    <lineage>
        <taxon>Bacteria</taxon>
        <taxon>Bacillati</taxon>
        <taxon>Actinomycetota</taxon>
        <taxon>Actinomycetes</taxon>
        <taxon>Pseudonocardiales</taxon>
        <taxon>Pseudonocardiaceae</taxon>
    </lineage>
</organism>
<dbReference type="EMBL" id="JACHJQ010000007">
    <property type="protein sequence ID" value="MBB4910573.1"/>
    <property type="molecule type" value="Genomic_DNA"/>
</dbReference>
<sequence>MLLVAVVLTGTAAVAATLGLGGQLLLAALSLRARGDHRRRLAALRDLTTTAEANR</sequence>
<keyword evidence="2" id="KW-1185">Reference proteome</keyword>
<protein>
    <submittedName>
        <fullName evidence="1">Uncharacterized protein</fullName>
    </submittedName>
</protein>
<dbReference type="Proteomes" id="UP000520767">
    <property type="component" value="Unassembled WGS sequence"/>
</dbReference>
<dbReference type="AlphaFoldDB" id="A0A7W7VHM1"/>
<evidence type="ECO:0000313" key="1">
    <source>
        <dbReference type="EMBL" id="MBB4910573.1"/>
    </source>
</evidence>
<name>A0A7W7VHM1_9PSEU</name>
<evidence type="ECO:0000313" key="2">
    <source>
        <dbReference type="Proteomes" id="UP000520767"/>
    </source>
</evidence>
<reference evidence="1 2" key="1">
    <citation type="submission" date="2020-08" db="EMBL/GenBank/DDBJ databases">
        <title>Genomic Encyclopedia of Type Strains, Phase III (KMG-III): the genomes of soil and plant-associated and newly described type strains.</title>
        <authorList>
            <person name="Whitman W."/>
        </authorList>
    </citation>
    <scope>NUCLEOTIDE SEQUENCE [LARGE SCALE GENOMIC DNA]</scope>
    <source>
        <strain evidence="1 2">CECT 8960</strain>
    </source>
</reference>
<proteinExistence type="predicted"/>
<accession>A0A7W7VHM1</accession>
<comment type="caution">
    <text evidence="1">The sequence shown here is derived from an EMBL/GenBank/DDBJ whole genome shotgun (WGS) entry which is preliminary data.</text>
</comment>
<gene>
    <name evidence="1" type="ORF">FHR82_006831</name>
</gene>